<keyword evidence="4" id="KW-0049">Antioxidant</keyword>
<dbReference type="InterPro" id="IPR027417">
    <property type="entry name" value="P-loop_NTPase"/>
</dbReference>
<evidence type="ECO:0000259" key="11">
    <source>
        <dbReference type="PROSITE" id="PS51194"/>
    </source>
</evidence>
<evidence type="ECO:0000256" key="8">
    <source>
        <dbReference type="ARBA" id="ARBA00045169"/>
    </source>
</evidence>
<protein>
    <recommendedName>
        <fullName evidence="2">thioredoxin-dependent peroxiredoxin</fullName>
        <ecNumber evidence="2">1.11.1.24</ecNumber>
    </recommendedName>
</protein>
<dbReference type="GO" id="GO:0042744">
    <property type="term" value="P:hydrogen peroxide catabolic process"/>
    <property type="evidence" value="ECO:0007669"/>
    <property type="project" value="TreeGrafter"/>
</dbReference>
<evidence type="ECO:0000256" key="2">
    <source>
        <dbReference type="ARBA" id="ARBA00013017"/>
    </source>
</evidence>
<dbReference type="InterPro" id="IPR048960">
    <property type="entry name" value="POLQ-like_helical"/>
</dbReference>
<dbReference type="SMART" id="SM00490">
    <property type="entry name" value="HELICc"/>
    <property type="match status" value="1"/>
</dbReference>
<dbReference type="InterPro" id="IPR019479">
    <property type="entry name" value="Peroxiredoxin_C"/>
</dbReference>
<dbReference type="Pfam" id="PF21099">
    <property type="entry name" value="POLQ_helical"/>
    <property type="match status" value="1"/>
</dbReference>
<reference evidence="13" key="1">
    <citation type="submission" date="2021-01" db="EMBL/GenBank/DDBJ databases">
        <authorList>
            <person name="Eckstrom K.M.E."/>
        </authorList>
    </citation>
    <scope>NUCLEOTIDE SEQUENCE</scope>
    <source>
        <strain evidence="13">UVCC 0001</strain>
    </source>
</reference>
<dbReference type="Gene3D" id="3.40.50.300">
    <property type="entry name" value="P-loop containing nucleotide triphosphate hydrolases"/>
    <property type="match status" value="1"/>
</dbReference>
<comment type="catalytic activity">
    <reaction evidence="9">
        <text>a hydroperoxide + [thioredoxin]-dithiol = an alcohol + [thioredoxin]-disulfide + H2O</text>
        <dbReference type="Rhea" id="RHEA:62620"/>
        <dbReference type="Rhea" id="RHEA-COMP:10698"/>
        <dbReference type="Rhea" id="RHEA-COMP:10700"/>
        <dbReference type="ChEBI" id="CHEBI:15377"/>
        <dbReference type="ChEBI" id="CHEBI:29950"/>
        <dbReference type="ChEBI" id="CHEBI:30879"/>
        <dbReference type="ChEBI" id="CHEBI:35924"/>
        <dbReference type="ChEBI" id="CHEBI:50058"/>
        <dbReference type="EC" id="1.11.1.24"/>
    </reaction>
</comment>
<dbReference type="SUPFAM" id="SSF52540">
    <property type="entry name" value="P-loop containing nucleoside triphosphate hydrolases"/>
    <property type="match status" value="1"/>
</dbReference>
<dbReference type="PANTHER" id="PTHR10681:SF171">
    <property type="entry name" value="PEROXIREDOXIN 4"/>
    <property type="match status" value="1"/>
</dbReference>
<dbReference type="Pfam" id="PF20470">
    <property type="entry name" value="HTH_61"/>
    <property type="match status" value="1"/>
</dbReference>
<keyword evidence="5" id="KW-0560">Oxidoreductase</keyword>
<gene>
    <name evidence="13" type="ORF">QBZ16_003358</name>
</gene>
<evidence type="ECO:0000256" key="10">
    <source>
        <dbReference type="SAM" id="MobiDB-lite"/>
    </source>
</evidence>
<feature type="region of interest" description="Disordered" evidence="10">
    <location>
        <begin position="616"/>
        <end position="635"/>
    </location>
</feature>
<dbReference type="PROSITE" id="PS51352">
    <property type="entry name" value="THIOREDOXIN_2"/>
    <property type="match status" value="1"/>
</dbReference>
<dbReference type="FunFam" id="3.40.30.10:FF:000003">
    <property type="entry name" value="Peroxiredoxin 1"/>
    <property type="match status" value="1"/>
</dbReference>
<dbReference type="PANTHER" id="PTHR10681">
    <property type="entry name" value="THIOREDOXIN PEROXIDASE"/>
    <property type="match status" value="1"/>
</dbReference>
<feature type="domain" description="Helicase C-terminal" evidence="11">
    <location>
        <begin position="4"/>
        <end position="177"/>
    </location>
</feature>
<dbReference type="PROSITE" id="PS51194">
    <property type="entry name" value="HELICASE_CTER"/>
    <property type="match status" value="1"/>
</dbReference>
<dbReference type="InterPro" id="IPR050217">
    <property type="entry name" value="Peroxiredoxin"/>
</dbReference>
<keyword evidence="6" id="KW-1015">Disulfide bond</keyword>
<dbReference type="InterPro" id="IPR046931">
    <property type="entry name" value="HTH_61"/>
</dbReference>
<accession>A0AAD9IHS8</accession>
<proteinExistence type="inferred from homology"/>
<dbReference type="Gene3D" id="3.40.30.10">
    <property type="entry name" value="Glutaredoxin"/>
    <property type="match status" value="1"/>
</dbReference>
<dbReference type="InterPro" id="IPR013766">
    <property type="entry name" value="Thioredoxin_domain"/>
</dbReference>
<dbReference type="AlphaFoldDB" id="A0AAD9IHS8"/>
<dbReference type="Proteomes" id="UP001255856">
    <property type="component" value="Unassembled WGS sequence"/>
</dbReference>
<dbReference type="GO" id="GO:0045454">
    <property type="term" value="P:cell redox homeostasis"/>
    <property type="evidence" value="ECO:0007669"/>
    <property type="project" value="TreeGrafter"/>
</dbReference>
<comment type="caution">
    <text evidence="13">The sequence shown here is derived from an EMBL/GenBank/DDBJ whole genome shotgun (WGS) entry which is preliminary data.</text>
</comment>
<dbReference type="GO" id="GO:0033554">
    <property type="term" value="P:cellular response to stress"/>
    <property type="evidence" value="ECO:0007669"/>
    <property type="project" value="TreeGrafter"/>
</dbReference>
<dbReference type="GO" id="GO:0005829">
    <property type="term" value="C:cytosol"/>
    <property type="evidence" value="ECO:0007669"/>
    <property type="project" value="TreeGrafter"/>
</dbReference>
<evidence type="ECO:0000313" key="13">
    <source>
        <dbReference type="EMBL" id="KAK2078518.1"/>
    </source>
</evidence>
<keyword evidence="3" id="KW-0575">Peroxidase</keyword>
<evidence type="ECO:0000256" key="9">
    <source>
        <dbReference type="ARBA" id="ARBA00049091"/>
    </source>
</evidence>
<dbReference type="GO" id="GO:0006979">
    <property type="term" value="P:response to oxidative stress"/>
    <property type="evidence" value="ECO:0007669"/>
    <property type="project" value="TreeGrafter"/>
</dbReference>
<dbReference type="SUPFAM" id="SSF158702">
    <property type="entry name" value="Sec63 N-terminal domain-like"/>
    <property type="match status" value="1"/>
</dbReference>
<dbReference type="InterPro" id="IPR000866">
    <property type="entry name" value="AhpC/TSA"/>
</dbReference>
<dbReference type="GO" id="GO:0008379">
    <property type="term" value="F:thioredoxin peroxidase activity"/>
    <property type="evidence" value="ECO:0007669"/>
    <property type="project" value="TreeGrafter"/>
</dbReference>
<comment type="similarity">
    <text evidence="1">Belongs to the peroxiredoxin family. AhpC/Prx1 subfamily.</text>
</comment>
<keyword evidence="14" id="KW-1185">Reference proteome</keyword>
<evidence type="ECO:0000256" key="5">
    <source>
        <dbReference type="ARBA" id="ARBA00023002"/>
    </source>
</evidence>
<dbReference type="Pfam" id="PF00578">
    <property type="entry name" value="AhpC-TSA"/>
    <property type="match status" value="1"/>
</dbReference>
<evidence type="ECO:0000256" key="4">
    <source>
        <dbReference type="ARBA" id="ARBA00022862"/>
    </source>
</evidence>
<dbReference type="SUPFAM" id="SSF52833">
    <property type="entry name" value="Thioredoxin-like"/>
    <property type="match status" value="1"/>
</dbReference>
<organism evidence="13 14">
    <name type="scientific">Prototheca wickerhamii</name>
    <dbReference type="NCBI Taxonomy" id="3111"/>
    <lineage>
        <taxon>Eukaryota</taxon>
        <taxon>Viridiplantae</taxon>
        <taxon>Chlorophyta</taxon>
        <taxon>core chlorophytes</taxon>
        <taxon>Trebouxiophyceae</taxon>
        <taxon>Chlorellales</taxon>
        <taxon>Chlorellaceae</taxon>
        <taxon>Prototheca</taxon>
    </lineage>
</organism>
<name>A0AAD9IHS8_PROWI</name>
<comment type="function">
    <text evidence="8">Thiol-specific peroxidase that catalyzes the reduction of hydrogen peroxide and organic hydroperoxides to water and alcohols, respectively. Plays a role in cell protection against oxidative stress by detoxifying peroxides. May be an antioxidant enzyme particularly in the developing shoot and photosynthesizing leaf.</text>
</comment>
<dbReference type="InterPro" id="IPR036249">
    <property type="entry name" value="Thioredoxin-like_sf"/>
</dbReference>
<evidence type="ECO:0000256" key="1">
    <source>
        <dbReference type="ARBA" id="ARBA00009796"/>
    </source>
</evidence>
<keyword evidence="7" id="KW-0676">Redox-active center</keyword>
<dbReference type="Pfam" id="PF00271">
    <property type="entry name" value="Helicase_C"/>
    <property type="match status" value="1"/>
</dbReference>
<evidence type="ECO:0000259" key="12">
    <source>
        <dbReference type="PROSITE" id="PS51352"/>
    </source>
</evidence>
<dbReference type="Pfam" id="PF10417">
    <property type="entry name" value="1-cysPrx_C"/>
    <property type="match status" value="1"/>
</dbReference>
<evidence type="ECO:0000256" key="7">
    <source>
        <dbReference type="ARBA" id="ARBA00023284"/>
    </source>
</evidence>
<evidence type="ECO:0000313" key="14">
    <source>
        <dbReference type="Proteomes" id="UP001255856"/>
    </source>
</evidence>
<evidence type="ECO:0000256" key="3">
    <source>
        <dbReference type="ARBA" id="ARBA00022559"/>
    </source>
</evidence>
<dbReference type="CDD" id="cd03015">
    <property type="entry name" value="PRX_Typ2cys"/>
    <property type="match status" value="1"/>
</dbReference>
<dbReference type="EMBL" id="JASFZW010000004">
    <property type="protein sequence ID" value="KAK2078518.1"/>
    <property type="molecule type" value="Genomic_DNA"/>
</dbReference>
<dbReference type="EC" id="1.11.1.24" evidence="2"/>
<sequence>MGAGMPAALTSGSISAETCRALRRCRPHLASLLSRGVAFHHSGLLPEERGAVEAAFRGGQALVLVATSTVAAGVNLPVQRVIFKHTHIGRQAGALLDPTRYRQMAGRAGRAAFKDKSICGESYLIASAAGPPAKLLGIVGAPLEPVRSCLSLHQRGLKRALLEAIALGLVLEPEEVALYGRCTLLAQQVSAEHVVATAREALAWLGQPAHPFIAWDKSLQVYRPLPLGLASLASGFGPEDCVGMYRDLQLAREGMVLLTDLHLAFLCVSPTEELAGGSPDGHRIGRLLQGLSAPDRETARRLGLTPGASLAAGTNRLSEDIARVAQRFWVAALVSQAIEEGDSAGVAARHGLTEADLQGLLERSARTAGMLASFCERMAWPEMETLLRQMQVQVLQGVAPEAHALTQLPFVGLPDEDELVHILSKPRAGADHGRAREGACPAQILPSPAFKATAVVDGDFKTVSLEDYKGKYVVLFFYPMDWTFVCPTEIIAFSDRVKEFQEIGVEVLGASVDSPFSHLQWINTPRNKGGLGGLSYPLIADLTKSISADYGVLIEEGDNAGVALRGLFIISPEGILRQITVNDLPVGRSVDETLRLLKAFQFTDEHGEVCPANWQEGADTIKPTPKDSQEYFSKQ</sequence>
<dbReference type="InterPro" id="IPR001650">
    <property type="entry name" value="Helicase_C-like"/>
</dbReference>
<feature type="domain" description="Thioredoxin" evidence="12">
    <location>
        <begin position="441"/>
        <end position="602"/>
    </location>
</feature>
<dbReference type="Gene3D" id="1.10.3380.20">
    <property type="match status" value="1"/>
</dbReference>
<evidence type="ECO:0000256" key="6">
    <source>
        <dbReference type="ARBA" id="ARBA00023157"/>
    </source>
</evidence>